<evidence type="ECO:0000256" key="19">
    <source>
        <dbReference type="HAMAP-Rule" id="MF_00719"/>
    </source>
</evidence>
<sequence length="271" mass="28832">MVMSALKRHGQAAAAALQFLTRIPVPMTVPFESVMLARTVIYFPAAGFFIGAFLAGGFAVLDLFSPAMPAAVLLLAVWTALSGGLHLDGWMDTADGVLSHRPRERMLEIMKDSRVGAMGVIAAVLLLLFKFTLLAEWTGQGDGVHALSLLAVGPIWSRWWMGAAIAGWPNARQGEGIGALFHLASSRQVTAGFVAAIVGTVICTTLNGFYWSETLLVLAGCILLTLITGSIMARWLNRKLGGLTGDTYGALNEAVEAVLLFAGLLSIRLFT</sequence>
<protein>
    <recommendedName>
        <fullName evidence="6 19">Adenosylcobinamide-GDP ribazoletransferase</fullName>
        <ecNumber evidence="5 19">2.7.8.26</ecNumber>
    </recommendedName>
    <alternativeName>
        <fullName evidence="16 19">Cobalamin synthase</fullName>
    </alternativeName>
    <alternativeName>
        <fullName evidence="15 19">Cobalamin-5'-phosphate synthase</fullName>
    </alternativeName>
</protein>
<gene>
    <name evidence="19" type="primary">cobS</name>
    <name evidence="20" type="ORF">SAMN05216378_1080</name>
</gene>
<dbReference type="InterPro" id="IPR003805">
    <property type="entry name" value="CobS"/>
</dbReference>
<dbReference type="PANTHER" id="PTHR34148">
    <property type="entry name" value="ADENOSYLCOBINAMIDE-GDP RIBAZOLETRANSFERASE"/>
    <property type="match status" value="1"/>
</dbReference>
<evidence type="ECO:0000256" key="1">
    <source>
        <dbReference type="ARBA" id="ARBA00001946"/>
    </source>
</evidence>
<evidence type="ECO:0000256" key="2">
    <source>
        <dbReference type="ARBA" id="ARBA00004651"/>
    </source>
</evidence>
<dbReference type="HAMAP" id="MF_00719">
    <property type="entry name" value="CobS"/>
    <property type="match status" value="1"/>
</dbReference>
<keyword evidence="9 19" id="KW-0808">Transferase</keyword>
<keyword evidence="10 19" id="KW-0812">Transmembrane</keyword>
<reference evidence="21" key="1">
    <citation type="submission" date="2016-10" db="EMBL/GenBank/DDBJ databases">
        <authorList>
            <person name="Varghese N."/>
            <person name="Submissions S."/>
        </authorList>
    </citation>
    <scope>NUCLEOTIDE SEQUENCE [LARGE SCALE GENOMIC DNA]</scope>
    <source>
        <strain evidence="21">CGMCC 1.10784</strain>
    </source>
</reference>
<dbReference type="AlphaFoldDB" id="A0A1I1UIB8"/>
<evidence type="ECO:0000256" key="7">
    <source>
        <dbReference type="ARBA" id="ARBA00022475"/>
    </source>
</evidence>
<dbReference type="NCBIfam" id="TIGR00317">
    <property type="entry name" value="cobS"/>
    <property type="match status" value="1"/>
</dbReference>
<name>A0A1I1UIB8_9BACL</name>
<dbReference type="GO" id="GO:0005886">
    <property type="term" value="C:plasma membrane"/>
    <property type="evidence" value="ECO:0007669"/>
    <property type="project" value="UniProtKB-SubCell"/>
</dbReference>
<evidence type="ECO:0000256" key="11">
    <source>
        <dbReference type="ARBA" id="ARBA00022842"/>
    </source>
</evidence>
<evidence type="ECO:0000256" key="10">
    <source>
        <dbReference type="ARBA" id="ARBA00022692"/>
    </source>
</evidence>
<keyword evidence="21" id="KW-1185">Reference proteome</keyword>
<evidence type="ECO:0000256" key="6">
    <source>
        <dbReference type="ARBA" id="ARBA00015850"/>
    </source>
</evidence>
<dbReference type="EC" id="2.7.8.26" evidence="5 19"/>
<evidence type="ECO:0000313" key="21">
    <source>
        <dbReference type="Proteomes" id="UP000198855"/>
    </source>
</evidence>
<feature type="transmembrane region" description="Helical" evidence="19">
    <location>
        <begin position="248"/>
        <end position="270"/>
    </location>
</feature>
<comment type="function">
    <text evidence="14 19">Joins adenosylcobinamide-GDP and alpha-ribazole to generate adenosylcobalamin (Ado-cobalamin). Also synthesizes adenosylcobalamin 5'-phosphate from adenosylcobinamide-GDP and alpha-ribazole 5'-phosphate.</text>
</comment>
<keyword evidence="7 19" id="KW-1003">Cell membrane</keyword>
<evidence type="ECO:0000313" key="20">
    <source>
        <dbReference type="EMBL" id="SFD70606.1"/>
    </source>
</evidence>
<evidence type="ECO:0000256" key="5">
    <source>
        <dbReference type="ARBA" id="ARBA00013200"/>
    </source>
</evidence>
<dbReference type="EMBL" id="FOMT01000001">
    <property type="protein sequence ID" value="SFD70606.1"/>
    <property type="molecule type" value="Genomic_DNA"/>
</dbReference>
<keyword evidence="12 19" id="KW-1133">Transmembrane helix</keyword>
<feature type="transmembrane region" description="Helical" evidence="19">
    <location>
        <begin position="67"/>
        <end position="87"/>
    </location>
</feature>
<evidence type="ECO:0000256" key="17">
    <source>
        <dbReference type="ARBA" id="ARBA00048623"/>
    </source>
</evidence>
<dbReference type="PANTHER" id="PTHR34148:SF1">
    <property type="entry name" value="ADENOSYLCOBINAMIDE-GDP RIBAZOLETRANSFERASE"/>
    <property type="match status" value="1"/>
</dbReference>
<comment type="subcellular location">
    <subcellularLocation>
        <location evidence="2 19">Cell membrane</location>
        <topology evidence="2 19">Multi-pass membrane protein</topology>
    </subcellularLocation>
</comment>
<comment type="pathway">
    <text evidence="3 19">Cofactor biosynthesis; adenosylcobalamin biosynthesis; adenosylcobalamin from cob(II)yrinate a,c-diamide: step 7/7.</text>
</comment>
<dbReference type="UniPathway" id="UPA00148">
    <property type="reaction ID" value="UER00238"/>
</dbReference>
<dbReference type="STRING" id="1045775.SAMN05216378_1080"/>
<dbReference type="GO" id="GO:0051073">
    <property type="term" value="F:adenosylcobinamide-GDP ribazoletransferase activity"/>
    <property type="evidence" value="ECO:0007669"/>
    <property type="project" value="UniProtKB-UniRule"/>
</dbReference>
<comment type="similarity">
    <text evidence="4 19">Belongs to the CobS family.</text>
</comment>
<keyword evidence="13 19" id="KW-0472">Membrane</keyword>
<dbReference type="Pfam" id="PF02654">
    <property type="entry name" value="CobS"/>
    <property type="match status" value="1"/>
</dbReference>
<comment type="catalytic activity">
    <reaction evidence="18 19">
        <text>alpha-ribazole 5'-phosphate + adenosylcob(III)inamide-GDP = adenosylcob(III)alamin 5'-phosphate + GMP + H(+)</text>
        <dbReference type="Rhea" id="RHEA:23560"/>
        <dbReference type="ChEBI" id="CHEBI:15378"/>
        <dbReference type="ChEBI" id="CHEBI:57918"/>
        <dbReference type="ChEBI" id="CHEBI:58115"/>
        <dbReference type="ChEBI" id="CHEBI:60487"/>
        <dbReference type="ChEBI" id="CHEBI:60493"/>
        <dbReference type="EC" id="2.7.8.26"/>
    </reaction>
</comment>
<evidence type="ECO:0000256" key="4">
    <source>
        <dbReference type="ARBA" id="ARBA00010561"/>
    </source>
</evidence>
<evidence type="ECO:0000256" key="9">
    <source>
        <dbReference type="ARBA" id="ARBA00022679"/>
    </source>
</evidence>
<comment type="cofactor">
    <cofactor evidence="1 19">
        <name>Mg(2+)</name>
        <dbReference type="ChEBI" id="CHEBI:18420"/>
    </cofactor>
</comment>
<feature type="transmembrane region" description="Helical" evidence="19">
    <location>
        <begin position="115"/>
        <end position="135"/>
    </location>
</feature>
<keyword evidence="8 19" id="KW-0169">Cobalamin biosynthesis</keyword>
<evidence type="ECO:0000256" key="8">
    <source>
        <dbReference type="ARBA" id="ARBA00022573"/>
    </source>
</evidence>
<dbReference type="OrthoDB" id="9794626at2"/>
<keyword evidence="11 19" id="KW-0460">Magnesium</keyword>
<dbReference type="Proteomes" id="UP000198855">
    <property type="component" value="Unassembled WGS sequence"/>
</dbReference>
<evidence type="ECO:0000256" key="18">
    <source>
        <dbReference type="ARBA" id="ARBA00049504"/>
    </source>
</evidence>
<organism evidence="20 21">
    <name type="scientific">Paenibacillus catalpae</name>
    <dbReference type="NCBI Taxonomy" id="1045775"/>
    <lineage>
        <taxon>Bacteria</taxon>
        <taxon>Bacillati</taxon>
        <taxon>Bacillota</taxon>
        <taxon>Bacilli</taxon>
        <taxon>Bacillales</taxon>
        <taxon>Paenibacillaceae</taxon>
        <taxon>Paenibacillus</taxon>
    </lineage>
</organism>
<evidence type="ECO:0000256" key="15">
    <source>
        <dbReference type="ARBA" id="ARBA00032605"/>
    </source>
</evidence>
<feature type="transmembrane region" description="Helical" evidence="19">
    <location>
        <begin position="216"/>
        <end position="236"/>
    </location>
</feature>
<evidence type="ECO:0000256" key="12">
    <source>
        <dbReference type="ARBA" id="ARBA00022989"/>
    </source>
</evidence>
<evidence type="ECO:0000256" key="13">
    <source>
        <dbReference type="ARBA" id="ARBA00023136"/>
    </source>
</evidence>
<feature type="transmembrane region" description="Helical" evidence="19">
    <location>
        <begin position="40"/>
        <end position="61"/>
    </location>
</feature>
<comment type="catalytic activity">
    <reaction evidence="17 19">
        <text>alpha-ribazole + adenosylcob(III)inamide-GDP = adenosylcob(III)alamin + GMP + H(+)</text>
        <dbReference type="Rhea" id="RHEA:16049"/>
        <dbReference type="ChEBI" id="CHEBI:10329"/>
        <dbReference type="ChEBI" id="CHEBI:15378"/>
        <dbReference type="ChEBI" id="CHEBI:18408"/>
        <dbReference type="ChEBI" id="CHEBI:58115"/>
        <dbReference type="ChEBI" id="CHEBI:60487"/>
        <dbReference type="EC" id="2.7.8.26"/>
    </reaction>
</comment>
<proteinExistence type="inferred from homology"/>
<evidence type="ECO:0000256" key="14">
    <source>
        <dbReference type="ARBA" id="ARBA00025228"/>
    </source>
</evidence>
<feature type="transmembrane region" description="Helical" evidence="19">
    <location>
        <begin position="189"/>
        <end position="210"/>
    </location>
</feature>
<accession>A0A1I1UIB8</accession>
<evidence type="ECO:0000256" key="16">
    <source>
        <dbReference type="ARBA" id="ARBA00032853"/>
    </source>
</evidence>
<dbReference type="GO" id="GO:0008818">
    <property type="term" value="F:cobalamin 5'-phosphate synthase activity"/>
    <property type="evidence" value="ECO:0007669"/>
    <property type="project" value="UniProtKB-UniRule"/>
</dbReference>
<dbReference type="GO" id="GO:0009236">
    <property type="term" value="P:cobalamin biosynthetic process"/>
    <property type="evidence" value="ECO:0007669"/>
    <property type="project" value="UniProtKB-UniRule"/>
</dbReference>
<evidence type="ECO:0000256" key="3">
    <source>
        <dbReference type="ARBA" id="ARBA00004663"/>
    </source>
</evidence>